<comment type="caution">
    <text evidence="2">The sequence shown here is derived from an EMBL/GenBank/DDBJ whole genome shotgun (WGS) entry which is preliminary data.</text>
</comment>
<organism evidence="2 3">
    <name type="scientific">Corynebacterium mendelii</name>
    <dbReference type="NCBI Taxonomy" id="2765362"/>
    <lineage>
        <taxon>Bacteria</taxon>
        <taxon>Bacillati</taxon>
        <taxon>Actinomycetota</taxon>
        <taxon>Actinomycetes</taxon>
        <taxon>Mycobacteriales</taxon>
        <taxon>Corynebacteriaceae</taxon>
        <taxon>Corynebacterium</taxon>
    </lineage>
</organism>
<keyword evidence="2" id="KW-0808">Transferase</keyword>
<dbReference type="GO" id="GO:0008168">
    <property type="term" value="F:methyltransferase activity"/>
    <property type="evidence" value="ECO:0007669"/>
    <property type="project" value="UniProtKB-KW"/>
</dbReference>
<dbReference type="InterPro" id="IPR029063">
    <property type="entry name" value="SAM-dependent_MTases_sf"/>
</dbReference>
<dbReference type="RefSeq" id="WP_207279104.1">
    <property type="nucleotide sequence ID" value="NZ_JAFLEQ010000015.1"/>
</dbReference>
<dbReference type="AlphaFoldDB" id="A0A939E0D3"/>
<evidence type="ECO:0000259" key="1">
    <source>
        <dbReference type="Pfam" id="PF13649"/>
    </source>
</evidence>
<gene>
    <name evidence="2" type="ORF">JZY06_08375</name>
</gene>
<dbReference type="Proteomes" id="UP000664332">
    <property type="component" value="Unassembled WGS sequence"/>
</dbReference>
<evidence type="ECO:0000313" key="2">
    <source>
        <dbReference type="EMBL" id="MBN9644620.1"/>
    </source>
</evidence>
<accession>A0A939E0D3</accession>
<name>A0A939E0D3_9CORY</name>
<dbReference type="SUPFAM" id="SSF53335">
    <property type="entry name" value="S-adenosyl-L-methionine-dependent methyltransferases"/>
    <property type="match status" value="1"/>
</dbReference>
<dbReference type="Pfam" id="PF13649">
    <property type="entry name" value="Methyltransf_25"/>
    <property type="match status" value="1"/>
</dbReference>
<dbReference type="Gene3D" id="3.40.50.150">
    <property type="entry name" value="Vaccinia Virus protein VP39"/>
    <property type="match status" value="1"/>
</dbReference>
<reference evidence="2" key="1">
    <citation type="submission" date="2021-03" db="EMBL/GenBank/DDBJ databases">
        <authorList>
            <person name="Sun Q."/>
        </authorList>
    </citation>
    <scope>NUCLEOTIDE SEQUENCE</scope>
    <source>
        <strain evidence="2">CCM 8862</strain>
    </source>
</reference>
<keyword evidence="2" id="KW-0489">Methyltransferase</keyword>
<sequence length="227" mass="23891">MNMQQPTGDHDDNLYTGPERVWSGYPNAGLDKALRAVGWTQQTVAGTSPVPRALDIGCGEGADAVFMAQLGFAVTACDPVATAIARTEQSAAAAGVFLTTVVAGIDTIAATVADCAVVTSFFVPLIKSRGDLEVLDRLVGPGGALIIAHHDNPSRQLERNGISPDDLIDPVTADTELSARGWQQVAGFTVAANHHSHAHRHRHPDTGDTYVPGDTVIRILRKPADGK</sequence>
<feature type="domain" description="Methyltransferase" evidence="1">
    <location>
        <begin position="54"/>
        <end position="125"/>
    </location>
</feature>
<proteinExistence type="predicted"/>
<dbReference type="GO" id="GO:0032259">
    <property type="term" value="P:methylation"/>
    <property type="evidence" value="ECO:0007669"/>
    <property type="project" value="UniProtKB-KW"/>
</dbReference>
<dbReference type="InterPro" id="IPR041698">
    <property type="entry name" value="Methyltransf_25"/>
</dbReference>
<dbReference type="CDD" id="cd02440">
    <property type="entry name" value="AdoMet_MTases"/>
    <property type="match status" value="1"/>
</dbReference>
<protein>
    <submittedName>
        <fullName evidence="2">Class I SAM-dependent methyltransferase</fullName>
    </submittedName>
</protein>
<evidence type="ECO:0000313" key="3">
    <source>
        <dbReference type="Proteomes" id="UP000664332"/>
    </source>
</evidence>
<dbReference type="EMBL" id="JAFLEQ010000015">
    <property type="protein sequence ID" value="MBN9644620.1"/>
    <property type="molecule type" value="Genomic_DNA"/>
</dbReference>
<keyword evidence="3" id="KW-1185">Reference proteome</keyword>